<dbReference type="InterPro" id="IPR010043">
    <property type="entry name" value="UTase/UR"/>
</dbReference>
<dbReference type="InterPro" id="IPR013546">
    <property type="entry name" value="PII_UdlTrfase/GS_AdlTrfase"/>
</dbReference>
<dbReference type="CDD" id="cd04900">
    <property type="entry name" value="ACT_UUR-like_1"/>
    <property type="match status" value="1"/>
</dbReference>
<dbReference type="GO" id="GO:0016787">
    <property type="term" value="F:hydrolase activity"/>
    <property type="evidence" value="ECO:0007669"/>
    <property type="project" value="UniProtKB-KW"/>
</dbReference>
<sequence length="850" mass="96945">MPDTATWRQRLQTRQAELRDEFERRADTTKLLRQHCQLVDELLCDLWRESAMPREVCLVAVGGYGRGELFPCSDVDLLILLPDHHGMAYDTLLEPLIGQFWDIGLAVGHSVRTLQECVIEATKDVTVQTNLLEARYLTGDKSLFRQMRERLATTLVPEQFFQAKSLEQAHRHARFNDTAYNLEPNIKESPGGLRDLQSVLWISQGTGCGDSWTALARAGLITAVEARQIRRHEGFLQMLRTRLHYLAGRREDRLLFDFQNALAAQLGYTNTARRRASEQLMQRYYRSAKFVRIMNEILLQNLEEHAFPQPPSIRDINPRFQVRNGLLEARAPNLLQRQPEAILESFLLLQQHPEIKGMSAPMLRTLWRVKTLINRDFRNDPVNRQLFMSILRQPDGITSAMRRMNRYSILGRYIPAFGRITGQMQHDLFHVYTVDEHILNVLRNLRRFATPAFSHEFPLCSQLIAKFEKPELLYLGALFHDIAKGRGGDHSALGTVDAMRFCRQHGLPRDEARLVAWLVAKHLSMSSTAQKSDLSDPAVIEHFAHEMGDERHLTALYLLTVADIRGTSPTVWNAWKAKLLENLFLSTRRLLQGSVATLATELAARRQHATERLSHYGIAEASYQDLWDKLGEGYFQRHESPEIAWHTRLLLTHLNSDRPIVRARLSPGGDGIQVMVYTADRNDLFATICVFFERMGYSIVEAKIHTTNHGYALDSFLVLDESDKTVRYRDLLSYIEYELTQKLAAAAPTELPAQGRVSRQLKHFPIQPTINLSFEPASNKHLLAIVAGDRPGLLSYIAHVLLKHDIQLHTAKVNTLGDRAEDSFMISARAGGQLGEDTAHRLKDELASGF</sequence>
<protein>
    <submittedName>
        <fullName evidence="9">Bifunctional uridylyltransferase/uridylyl-removing enzyme</fullName>
    </submittedName>
</protein>
<dbReference type="Pfam" id="PF08335">
    <property type="entry name" value="GlnD_UR_UTase"/>
    <property type="match status" value="1"/>
</dbReference>
<dbReference type="SUPFAM" id="SSF81593">
    <property type="entry name" value="Nucleotidyltransferase substrate binding subunit/domain"/>
    <property type="match status" value="1"/>
</dbReference>
<dbReference type="AlphaFoldDB" id="A0A1J5QP92"/>
<keyword evidence="5" id="KW-0460">Magnesium</keyword>
<reference evidence="9" key="1">
    <citation type="submission" date="2016-10" db="EMBL/GenBank/DDBJ databases">
        <title>Sequence of Gallionella enrichment culture.</title>
        <authorList>
            <person name="Poehlein A."/>
            <person name="Muehling M."/>
            <person name="Daniel R."/>
        </authorList>
    </citation>
    <scope>NUCLEOTIDE SEQUENCE</scope>
</reference>
<dbReference type="CDD" id="cd04899">
    <property type="entry name" value="ACT_ACR-UUR-like_2"/>
    <property type="match status" value="1"/>
</dbReference>
<keyword evidence="2 9" id="KW-0548">Nucleotidyltransferase</keyword>
<dbReference type="InterPro" id="IPR003607">
    <property type="entry name" value="HD/PDEase_dom"/>
</dbReference>
<dbReference type="EMBL" id="MLJW01000546">
    <property type="protein sequence ID" value="OIQ85417.1"/>
    <property type="molecule type" value="Genomic_DNA"/>
</dbReference>
<evidence type="ECO:0000256" key="5">
    <source>
        <dbReference type="ARBA" id="ARBA00022842"/>
    </source>
</evidence>
<feature type="domain" description="ACT" evidence="7">
    <location>
        <begin position="673"/>
        <end position="754"/>
    </location>
</feature>
<dbReference type="PIRSF" id="PIRSF006288">
    <property type="entry name" value="PII_uridyltransf"/>
    <property type="match status" value="1"/>
</dbReference>
<dbReference type="NCBIfam" id="TIGR01693">
    <property type="entry name" value="UTase_glnD"/>
    <property type="match status" value="1"/>
</dbReference>
<dbReference type="Gene3D" id="1.10.3210.10">
    <property type="entry name" value="Hypothetical protein af1432"/>
    <property type="match status" value="1"/>
</dbReference>
<dbReference type="GO" id="GO:0008773">
    <property type="term" value="F:[protein-PII] uridylyltransferase activity"/>
    <property type="evidence" value="ECO:0007669"/>
    <property type="project" value="InterPro"/>
</dbReference>
<evidence type="ECO:0000313" key="9">
    <source>
        <dbReference type="EMBL" id="OIQ85417.1"/>
    </source>
</evidence>
<feature type="domain" description="HD" evidence="8">
    <location>
        <begin position="434"/>
        <end position="556"/>
    </location>
</feature>
<dbReference type="Pfam" id="PF01966">
    <property type="entry name" value="HD"/>
    <property type="match status" value="1"/>
</dbReference>
<keyword evidence="4" id="KW-0378">Hydrolase</keyword>
<keyword evidence="1 9" id="KW-0808">Transferase</keyword>
<proteinExistence type="inferred from homology"/>
<comment type="caution">
    <text evidence="9">The sequence shown here is derived from an EMBL/GenBank/DDBJ whole genome shotgun (WGS) entry which is preliminary data.</text>
</comment>
<dbReference type="CDD" id="cd00077">
    <property type="entry name" value="HDc"/>
    <property type="match status" value="1"/>
</dbReference>
<dbReference type="InterPro" id="IPR045865">
    <property type="entry name" value="ACT-like_dom_sf"/>
</dbReference>
<dbReference type="SMART" id="SM00471">
    <property type="entry name" value="HDc"/>
    <property type="match status" value="1"/>
</dbReference>
<dbReference type="InterPro" id="IPR043519">
    <property type="entry name" value="NT_sf"/>
</dbReference>
<dbReference type="InterPro" id="IPR002934">
    <property type="entry name" value="Polymerase_NTP_transf_dom"/>
</dbReference>
<keyword evidence="6" id="KW-0511">Multifunctional enzyme</keyword>
<dbReference type="PANTHER" id="PTHR47320">
    <property type="entry name" value="BIFUNCTIONAL URIDYLYLTRANSFERASE/URIDYLYL-REMOVING ENZYME"/>
    <property type="match status" value="1"/>
</dbReference>
<dbReference type="HAMAP" id="MF_00277">
    <property type="entry name" value="PII_uridylyl_transf"/>
    <property type="match status" value="1"/>
</dbReference>
<dbReference type="PROSITE" id="PS51831">
    <property type="entry name" value="HD"/>
    <property type="match status" value="1"/>
</dbReference>
<evidence type="ECO:0000256" key="1">
    <source>
        <dbReference type="ARBA" id="ARBA00022679"/>
    </source>
</evidence>
<accession>A0A1J5QP92</accession>
<dbReference type="NCBIfam" id="NF002837">
    <property type="entry name" value="PRK03059.1"/>
    <property type="match status" value="1"/>
</dbReference>
<evidence type="ECO:0000256" key="4">
    <source>
        <dbReference type="ARBA" id="ARBA00022801"/>
    </source>
</evidence>
<dbReference type="Pfam" id="PF01909">
    <property type="entry name" value="NTP_transf_2"/>
    <property type="match status" value="1"/>
</dbReference>
<dbReference type="SUPFAM" id="SSF81301">
    <property type="entry name" value="Nucleotidyltransferase"/>
    <property type="match status" value="1"/>
</dbReference>
<evidence type="ECO:0000256" key="2">
    <source>
        <dbReference type="ARBA" id="ARBA00022695"/>
    </source>
</evidence>
<dbReference type="SUPFAM" id="SSF55021">
    <property type="entry name" value="ACT-like"/>
    <property type="match status" value="2"/>
</dbReference>
<keyword evidence="3" id="KW-0677">Repeat</keyword>
<dbReference type="SUPFAM" id="SSF109604">
    <property type="entry name" value="HD-domain/PDEase-like"/>
    <property type="match status" value="1"/>
</dbReference>
<feature type="domain" description="ACT" evidence="7">
    <location>
        <begin position="782"/>
        <end position="850"/>
    </location>
</feature>
<name>A0A1J5QP92_9ZZZZ</name>
<dbReference type="CDD" id="cd05401">
    <property type="entry name" value="NT_GlnE_GlnD_like"/>
    <property type="match status" value="1"/>
</dbReference>
<dbReference type="InterPro" id="IPR006674">
    <property type="entry name" value="HD_domain"/>
</dbReference>
<dbReference type="PROSITE" id="PS51671">
    <property type="entry name" value="ACT"/>
    <property type="match status" value="2"/>
</dbReference>
<dbReference type="InterPro" id="IPR002912">
    <property type="entry name" value="ACT_dom"/>
</dbReference>
<dbReference type="PANTHER" id="PTHR47320:SF1">
    <property type="entry name" value="BIFUNCTIONAL URIDYLYLTRANSFERASE_URIDYLYL-REMOVING ENZYME"/>
    <property type="match status" value="1"/>
</dbReference>
<evidence type="ECO:0000256" key="6">
    <source>
        <dbReference type="ARBA" id="ARBA00023268"/>
    </source>
</evidence>
<organism evidence="9">
    <name type="scientific">mine drainage metagenome</name>
    <dbReference type="NCBI Taxonomy" id="410659"/>
    <lineage>
        <taxon>unclassified sequences</taxon>
        <taxon>metagenomes</taxon>
        <taxon>ecological metagenomes</taxon>
    </lineage>
</organism>
<evidence type="ECO:0000259" key="8">
    <source>
        <dbReference type="PROSITE" id="PS51831"/>
    </source>
</evidence>
<evidence type="ECO:0000259" key="7">
    <source>
        <dbReference type="PROSITE" id="PS51671"/>
    </source>
</evidence>
<evidence type="ECO:0000256" key="3">
    <source>
        <dbReference type="ARBA" id="ARBA00022737"/>
    </source>
</evidence>
<gene>
    <name evidence="9" type="primary">glnD_8</name>
    <name evidence="9" type="ORF">GALL_327530</name>
</gene>